<dbReference type="PANTHER" id="PTHR18964">
    <property type="entry name" value="ROK (REPRESSOR, ORF, KINASE) FAMILY"/>
    <property type="match status" value="1"/>
</dbReference>
<dbReference type="Pfam" id="PF00480">
    <property type="entry name" value="ROK"/>
    <property type="match status" value="1"/>
</dbReference>
<protein>
    <submittedName>
        <fullName evidence="2">ROK family protein</fullName>
    </submittedName>
</protein>
<dbReference type="RefSeq" id="WP_252854205.1">
    <property type="nucleotide sequence ID" value="NZ_JAMXLR010000065.1"/>
</dbReference>
<dbReference type="EMBL" id="JAMXLR010000065">
    <property type="protein sequence ID" value="MCO6046094.1"/>
    <property type="molecule type" value="Genomic_DNA"/>
</dbReference>
<comment type="similarity">
    <text evidence="1">Belongs to the ROK (NagC/XylR) family.</text>
</comment>
<evidence type="ECO:0000313" key="3">
    <source>
        <dbReference type="Proteomes" id="UP001155241"/>
    </source>
</evidence>
<dbReference type="SUPFAM" id="SSF53067">
    <property type="entry name" value="Actin-like ATPase domain"/>
    <property type="match status" value="1"/>
</dbReference>
<accession>A0A9X2JK97</accession>
<keyword evidence="3" id="KW-1185">Reference proteome</keyword>
<evidence type="ECO:0000313" key="2">
    <source>
        <dbReference type="EMBL" id="MCO6046094.1"/>
    </source>
</evidence>
<comment type="caution">
    <text evidence="2">The sequence shown here is derived from an EMBL/GenBank/DDBJ whole genome shotgun (WGS) entry which is preliminary data.</text>
</comment>
<sequence length="350" mass="38138">MTRYFIGIDVGGTTSTVAIGDAEQRILLVSDQFETNSALGPAPLIEAVIEAVLGGVENLGGRPGQIEMATIATPGPATLDGVLLKTPNLKAEYWDRFNIRQALQEGFVARGIEIPVRYIGDGQAAALGEYSIRSGHLQYDEVQRELATDEKLRSLFMVIVGTGLGGGEVRDGQVVRGMEGRAGHAGHLLLPEFAFRYEHDRKLQVGNAYSTVESAVSLTGLTHQLEYRLTLDEWSNHPFHQQPGTVRDKAKRLREMATEGDALAQQLFDDQARALGIALLDINYLGDYDQIVIGGGVCDLAPEVRERYRLHAEASYRAHALDGFRNLDRFEFSACGDAAPVIGALAHSYS</sequence>
<name>A0A9X2JK97_9BACT</name>
<evidence type="ECO:0000256" key="1">
    <source>
        <dbReference type="ARBA" id="ARBA00006479"/>
    </source>
</evidence>
<dbReference type="Gene3D" id="3.30.420.40">
    <property type="match status" value="2"/>
</dbReference>
<dbReference type="PANTHER" id="PTHR18964:SF149">
    <property type="entry name" value="BIFUNCTIONAL UDP-N-ACETYLGLUCOSAMINE 2-EPIMERASE_N-ACETYLMANNOSAMINE KINASE"/>
    <property type="match status" value="1"/>
</dbReference>
<gene>
    <name evidence="2" type="ORF">NG895_19515</name>
</gene>
<proteinExistence type="inferred from homology"/>
<dbReference type="InterPro" id="IPR000600">
    <property type="entry name" value="ROK"/>
</dbReference>
<dbReference type="Proteomes" id="UP001155241">
    <property type="component" value="Unassembled WGS sequence"/>
</dbReference>
<reference evidence="2" key="1">
    <citation type="submission" date="2022-06" db="EMBL/GenBank/DDBJ databases">
        <title>Aeoliella straminimaris, a novel planctomycete from sediments.</title>
        <authorList>
            <person name="Vitorino I.R."/>
            <person name="Lage O.M."/>
        </authorList>
    </citation>
    <scope>NUCLEOTIDE SEQUENCE</scope>
    <source>
        <strain evidence="2">ICT_H6.2</strain>
    </source>
</reference>
<dbReference type="InterPro" id="IPR043129">
    <property type="entry name" value="ATPase_NBD"/>
</dbReference>
<dbReference type="AlphaFoldDB" id="A0A9X2JK97"/>
<organism evidence="2 3">
    <name type="scientific">Aeoliella straminimaris</name>
    <dbReference type="NCBI Taxonomy" id="2954799"/>
    <lineage>
        <taxon>Bacteria</taxon>
        <taxon>Pseudomonadati</taxon>
        <taxon>Planctomycetota</taxon>
        <taxon>Planctomycetia</taxon>
        <taxon>Pirellulales</taxon>
        <taxon>Lacipirellulaceae</taxon>
        <taxon>Aeoliella</taxon>
    </lineage>
</organism>